<dbReference type="InterPro" id="IPR016142">
    <property type="entry name" value="Citrate_synth-like_lrg_a-sub"/>
</dbReference>
<name>A0ABZ3DW33_9BURK</name>
<accession>A0ABZ3DW33</accession>
<dbReference type="Gene3D" id="1.10.230.10">
    <property type="entry name" value="Cytochrome P450-Terp, domain 2"/>
    <property type="match status" value="1"/>
</dbReference>
<proteinExistence type="predicted"/>
<feature type="region of interest" description="Disordered" evidence="3">
    <location>
        <begin position="1"/>
        <end position="34"/>
    </location>
</feature>
<dbReference type="SUPFAM" id="SSF48256">
    <property type="entry name" value="Citrate synthase"/>
    <property type="match status" value="1"/>
</dbReference>
<comment type="pathway">
    <text evidence="1">Carbohydrate metabolism; tricarboxylic acid cycle; isocitrate from oxaloacetate: step 1/2.</text>
</comment>
<dbReference type="EMBL" id="CP109823">
    <property type="protein sequence ID" value="XAE53376.1"/>
    <property type="molecule type" value="Genomic_DNA"/>
</dbReference>
<dbReference type="InterPro" id="IPR016143">
    <property type="entry name" value="Citrate_synth-like_sm_a-sub"/>
</dbReference>
<evidence type="ECO:0000256" key="2">
    <source>
        <dbReference type="ARBA" id="ARBA00012972"/>
    </source>
</evidence>
<evidence type="ECO:0000256" key="3">
    <source>
        <dbReference type="SAM" id="MobiDB-lite"/>
    </source>
</evidence>
<dbReference type="InterPro" id="IPR002020">
    <property type="entry name" value="Citrate_synthase"/>
</dbReference>
<dbReference type="Gene3D" id="1.10.580.10">
    <property type="entry name" value="Citrate Synthase, domain 1"/>
    <property type="match status" value="1"/>
</dbReference>
<reference evidence="4 5" key="1">
    <citation type="submission" date="2022-10" db="EMBL/GenBank/DDBJ databases">
        <title>Genomic of Burkholderia cepacia PN-1.</title>
        <authorList>
            <person name="Yang Y."/>
            <person name="Guan H."/>
            <person name="Huang J."/>
        </authorList>
    </citation>
    <scope>NUCLEOTIDE SEQUENCE [LARGE SCALE GENOMIC DNA]</scope>
    <source>
        <strain evidence="4 5">PN-1</strain>
    </source>
</reference>
<organism evidence="4 5">
    <name type="scientific">Burkholderia arboris</name>
    <dbReference type="NCBI Taxonomy" id="488730"/>
    <lineage>
        <taxon>Bacteria</taxon>
        <taxon>Pseudomonadati</taxon>
        <taxon>Pseudomonadota</taxon>
        <taxon>Betaproteobacteria</taxon>
        <taxon>Burkholderiales</taxon>
        <taxon>Burkholderiaceae</taxon>
        <taxon>Burkholderia</taxon>
        <taxon>Burkholderia cepacia complex</taxon>
    </lineage>
</organism>
<dbReference type="Proteomes" id="UP001448498">
    <property type="component" value="Chromosome 2"/>
</dbReference>
<evidence type="ECO:0000313" key="5">
    <source>
        <dbReference type="Proteomes" id="UP001448498"/>
    </source>
</evidence>
<keyword evidence="5" id="KW-1185">Reference proteome</keyword>
<evidence type="ECO:0000256" key="1">
    <source>
        <dbReference type="ARBA" id="ARBA00004751"/>
    </source>
</evidence>
<gene>
    <name evidence="4" type="ORF">OHZ10_38230</name>
</gene>
<dbReference type="Pfam" id="PF00285">
    <property type="entry name" value="Citrate_synt"/>
    <property type="match status" value="1"/>
</dbReference>
<dbReference type="EC" id="2.3.3.16" evidence="2"/>
<dbReference type="RefSeq" id="WP_256087739.1">
    <property type="nucleotide sequence ID" value="NZ_CP101526.1"/>
</dbReference>
<protein>
    <recommendedName>
        <fullName evidence="2">citrate synthase (unknown stereospecificity)</fullName>
        <ecNumber evidence="2">2.3.3.16</ecNumber>
    </recommendedName>
</protein>
<sequence length="415" mass="41912">MDTTLDSGTAAATGDAPRNLLGRPATRHRGTDIDGATLEPEALRVRDLDLNALIGATTFEGALAHLWFDVAPGSAGHRAHEAAIGARLAAFADALAPGSVAQSLAAELGAAGVAPVFAAASGLLRGFDDVLARLPGPAPDDADLDTMLLGVAAAPFLLHAAIEGRPFAADAGTGGGASASLDTAATQAQRMLVLTGATRHDTPALAAMDMLLVAWHAGFGYITPTVLAPRVAIGTGVTLTQAIASGFLASGPSHVGAALEAMHWLAALARSVPAGAGAPPAALDAAGRAAIDAALDAKHTLYGFGHPLFVADPRPPHIRGRFAARGFDGAYVTLFDACCAQADARRALRPNIDFLTAATLLELGVAAPSWGVGVGLGARIAAMAAHAVERRRRPAFGVNSATARRLLAAVPVGWL</sequence>
<dbReference type="InterPro" id="IPR036969">
    <property type="entry name" value="Citrate_synthase_sf"/>
</dbReference>
<evidence type="ECO:0000313" key="4">
    <source>
        <dbReference type="EMBL" id="XAE53376.1"/>
    </source>
</evidence>